<dbReference type="Proteomes" id="UP001147746">
    <property type="component" value="Unassembled WGS sequence"/>
</dbReference>
<evidence type="ECO:0000313" key="2">
    <source>
        <dbReference type="EMBL" id="KAJ5331459.1"/>
    </source>
</evidence>
<dbReference type="PANTHER" id="PTHR47098">
    <property type="entry name" value="PROTEIN MAK32"/>
    <property type="match status" value="1"/>
</dbReference>
<dbReference type="PANTHER" id="PTHR47098:SF2">
    <property type="entry name" value="PROTEIN MAK32"/>
    <property type="match status" value="1"/>
</dbReference>
<dbReference type="OrthoDB" id="497927at2759"/>
<keyword evidence="3" id="KW-1185">Reference proteome</keyword>
<comment type="caution">
    <text evidence="2">The sequence shown here is derived from an EMBL/GenBank/DDBJ whole genome shotgun (WGS) entry which is preliminary data.</text>
</comment>
<sequence>MAVNASEIAQTDDIEFCTLGMFILGMLIIFEDPADPTLTVHCADDIDFGGSRPRVKNILGGAASFAVVGARLVAGAPYARSVSWIVDVGSDFPPETLAVIKSWNTGCVIRENHQRLTTRAWNGYHPDEKRDFKYLTPKLRLEPSMLSETQVWSRTFHMVCSASRCMYIVEDILRQREELRSAGRAPSTKHAAERPIFVWEPIPDLCTPEEQEKFFEANRVVDVVSPNHMELGMMFEQPGWTVDNEQSQSLVQKIINSGIGPNGDGCLAIRAGKEGSYAYSRDQKIWLPAYHKTDASGSTVVLDPTGAGNSFLGALAQGMVTAGREPFEVIQSVLSPSESWSKAMKAWGNRQDLPLALICATVAAGFVVEQIGVPQISVSGNGKELWNQSEFTERVRLYTQRLYGTVEESPQRHLLTN</sequence>
<dbReference type="InterPro" id="IPR011611">
    <property type="entry name" value="PfkB_dom"/>
</dbReference>
<evidence type="ECO:0000313" key="3">
    <source>
        <dbReference type="Proteomes" id="UP001147746"/>
    </source>
</evidence>
<name>A0A9W9UDH5_9EURO</name>
<evidence type="ECO:0000259" key="1">
    <source>
        <dbReference type="Pfam" id="PF00294"/>
    </source>
</evidence>
<dbReference type="EMBL" id="JAPZBO010000001">
    <property type="protein sequence ID" value="KAJ5331459.1"/>
    <property type="molecule type" value="Genomic_DNA"/>
</dbReference>
<accession>A0A9W9UDH5</accession>
<feature type="domain" description="Carbohydrate kinase PfkB" evidence="1">
    <location>
        <begin position="204"/>
        <end position="323"/>
    </location>
</feature>
<protein>
    <recommendedName>
        <fullName evidence="1">Carbohydrate kinase PfkB domain-containing protein</fullName>
    </recommendedName>
</protein>
<dbReference type="SUPFAM" id="SSF53613">
    <property type="entry name" value="Ribokinase-like"/>
    <property type="match status" value="1"/>
</dbReference>
<gene>
    <name evidence="2" type="ORF">N7476_001242</name>
</gene>
<dbReference type="Gene3D" id="3.40.1190.20">
    <property type="match status" value="1"/>
</dbReference>
<proteinExistence type="predicted"/>
<dbReference type="InterPro" id="IPR029056">
    <property type="entry name" value="Ribokinase-like"/>
</dbReference>
<reference evidence="2" key="2">
    <citation type="journal article" date="2023" name="IMA Fungus">
        <title>Comparative genomic study of the Penicillium genus elucidates a diverse pangenome and 15 lateral gene transfer events.</title>
        <authorList>
            <person name="Petersen C."/>
            <person name="Sorensen T."/>
            <person name="Nielsen M.R."/>
            <person name="Sondergaard T.E."/>
            <person name="Sorensen J.L."/>
            <person name="Fitzpatrick D.A."/>
            <person name="Frisvad J.C."/>
            <person name="Nielsen K.L."/>
        </authorList>
    </citation>
    <scope>NUCLEOTIDE SEQUENCE</scope>
    <source>
        <strain evidence="2">IBT 21472</strain>
    </source>
</reference>
<dbReference type="AlphaFoldDB" id="A0A9W9UDH5"/>
<reference evidence="2" key="1">
    <citation type="submission" date="2022-12" db="EMBL/GenBank/DDBJ databases">
        <authorList>
            <person name="Petersen C."/>
        </authorList>
    </citation>
    <scope>NUCLEOTIDE SEQUENCE</scope>
    <source>
        <strain evidence="2">IBT 21472</strain>
    </source>
</reference>
<organism evidence="2 3">
    <name type="scientific">Penicillium atrosanguineum</name>
    <dbReference type="NCBI Taxonomy" id="1132637"/>
    <lineage>
        <taxon>Eukaryota</taxon>
        <taxon>Fungi</taxon>
        <taxon>Dikarya</taxon>
        <taxon>Ascomycota</taxon>
        <taxon>Pezizomycotina</taxon>
        <taxon>Eurotiomycetes</taxon>
        <taxon>Eurotiomycetidae</taxon>
        <taxon>Eurotiales</taxon>
        <taxon>Aspergillaceae</taxon>
        <taxon>Penicillium</taxon>
    </lineage>
</organism>
<dbReference type="Pfam" id="PF00294">
    <property type="entry name" value="PfkB"/>
    <property type="match status" value="1"/>
</dbReference>